<comment type="caution">
    <text evidence="1">The sequence shown here is derived from an EMBL/GenBank/DDBJ whole genome shotgun (WGS) entry which is preliminary data.</text>
</comment>
<protein>
    <submittedName>
        <fullName evidence="1">DsrE family protein</fullName>
    </submittedName>
</protein>
<name>A0A0G0QQD6_9BACT</name>
<accession>A0A0G0QQD6</accession>
<organism evidence="1 2">
    <name type="scientific">Candidatus Daviesbacteria bacterium GW2011_GWC2_40_12</name>
    <dbReference type="NCBI Taxonomy" id="1618431"/>
    <lineage>
        <taxon>Bacteria</taxon>
        <taxon>Candidatus Daviesiibacteriota</taxon>
    </lineage>
</organism>
<reference evidence="1 2" key="1">
    <citation type="journal article" date="2015" name="Nature">
        <title>rRNA introns, odd ribosomes, and small enigmatic genomes across a large radiation of phyla.</title>
        <authorList>
            <person name="Brown C.T."/>
            <person name="Hug L.A."/>
            <person name="Thomas B.C."/>
            <person name="Sharon I."/>
            <person name="Castelle C.J."/>
            <person name="Singh A."/>
            <person name="Wilkins M.J."/>
            <person name="Williams K.H."/>
            <person name="Banfield J.F."/>
        </authorList>
    </citation>
    <scope>NUCLEOTIDE SEQUENCE [LARGE SCALE GENOMIC DNA]</scope>
</reference>
<gene>
    <name evidence="1" type="ORF">UT77_C0002G0006</name>
</gene>
<dbReference type="InterPro" id="IPR027396">
    <property type="entry name" value="DsrEFH-like"/>
</dbReference>
<dbReference type="Proteomes" id="UP000034881">
    <property type="component" value="Unassembled WGS sequence"/>
</dbReference>
<evidence type="ECO:0000313" key="1">
    <source>
        <dbReference type="EMBL" id="KKR42353.1"/>
    </source>
</evidence>
<dbReference type="InterPro" id="IPR003787">
    <property type="entry name" value="Sulphur_relay_DsrE/F-like"/>
</dbReference>
<dbReference type="Gene3D" id="3.40.1260.10">
    <property type="entry name" value="DsrEFH-like"/>
    <property type="match status" value="1"/>
</dbReference>
<dbReference type="SUPFAM" id="SSF75169">
    <property type="entry name" value="DsrEFH-like"/>
    <property type="match status" value="1"/>
</dbReference>
<dbReference type="EMBL" id="LBYB01000002">
    <property type="protein sequence ID" value="KKR42353.1"/>
    <property type="molecule type" value="Genomic_DNA"/>
</dbReference>
<evidence type="ECO:0000313" key="2">
    <source>
        <dbReference type="Proteomes" id="UP000034881"/>
    </source>
</evidence>
<proteinExistence type="predicted"/>
<sequence>MKLGIILQSNNPEHIWNTLRLAIASLKTGHSVQIFLFSEGVEIKDIADTEHFNISVKLQEFKDLNGIILACETCLQVRSKTKSKVCSTTTMKDLVKMIEDSDKVLVFG</sequence>
<dbReference type="AlphaFoldDB" id="A0A0G0QQD6"/>
<dbReference type="Pfam" id="PF02635">
    <property type="entry name" value="DsrE"/>
    <property type="match status" value="1"/>
</dbReference>